<dbReference type="InterPro" id="IPR050261">
    <property type="entry name" value="FrsA_esterase"/>
</dbReference>
<dbReference type="GO" id="GO:0052689">
    <property type="term" value="F:carboxylic ester hydrolase activity"/>
    <property type="evidence" value="ECO:0007669"/>
    <property type="project" value="UniProtKB-ARBA"/>
</dbReference>
<name>A0A916UBJ4_9BURK</name>
<evidence type="ECO:0000259" key="2">
    <source>
        <dbReference type="Pfam" id="PF01738"/>
    </source>
</evidence>
<accession>A0A916UBJ4</accession>
<evidence type="ECO:0000313" key="4">
    <source>
        <dbReference type="Proteomes" id="UP000637423"/>
    </source>
</evidence>
<gene>
    <name evidence="3" type="ORF">GCM10011396_11000</name>
</gene>
<reference evidence="3" key="2">
    <citation type="submission" date="2020-09" db="EMBL/GenBank/DDBJ databases">
        <authorList>
            <person name="Sun Q."/>
            <person name="Zhou Y."/>
        </authorList>
    </citation>
    <scope>NUCLEOTIDE SEQUENCE</scope>
    <source>
        <strain evidence="3">CGMCC 1.10998</strain>
    </source>
</reference>
<keyword evidence="1" id="KW-0378">Hydrolase</keyword>
<organism evidence="3 4">
    <name type="scientific">Undibacterium terreum</name>
    <dbReference type="NCBI Taxonomy" id="1224302"/>
    <lineage>
        <taxon>Bacteria</taxon>
        <taxon>Pseudomonadati</taxon>
        <taxon>Pseudomonadota</taxon>
        <taxon>Betaproteobacteria</taxon>
        <taxon>Burkholderiales</taxon>
        <taxon>Oxalobacteraceae</taxon>
        <taxon>Undibacterium</taxon>
    </lineage>
</organism>
<protein>
    <recommendedName>
        <fullName evidence="2">Dienelactone hydrolase domain-containing protein</fullName>
    </recommendedName>
</protein>
<dbReference type="Gene3D" id="3.40.50.1820">
    <property type="entry name" value="alpha/beta hydrolase"/>
    <property type="match status" value="1"/>
</dbReference>
<evidence type="ECO:0000256" key="1">
    <source>
        <dbReference type="ARBA" id="ARBA00022801"/>
    </source>
</evidence>
<dbReference type="Proteomes" id="UP000637423">
    <property type="component" value="Unassembled WGS sequence"/>
</dbReference>
<proteinExistence type="predicted"/>
<dbReference type="InterPro" id="IPR029058">
    <property type="entry name" value="AB_hydrolase_fold"/>
</dbReference>
<comment type="caution">
    <text evidence="3">The sequence shown here is derived from an EMBL/GenBank/DDBJ whole genome shotgun (WGS) entry which is preliminary data.</text>
</comment>
<keyword evidence="4" id="KW-1185">Reference proteome</keyword>
<dbReference type="PANTHER" id="PTHR22946">
    <property type="entry name" value="DIENELACTONE HYDROLASE DOMAIN-CONTAINING PROTEIN-RELATED"/>
    <property type="match status" value="1"/>
</dbReference>
<dbReference type="SUPFAM" id="SSF53474">
    <property type="entry name" value="alpha/beta-Hydrolases"/>
    <property type="match status" value="1"/>
</dbReference>
<dbReference type="Pfam" id="PF01738">
    <property type="entry name" value="DLH"/>
    <property type="match status" value="1"/>
</dbReference>
<feature type="domain" description="Dienelactone hydrolase" evidence="2">
    <location>
        <begin position="78"/>
        <end position="259"/>
    </location>
</feature>
<dbReference type="RefSeq" id="WP_188564930.1">
    <property type="nucleotide sequence ID" value="NZ_BMED01000001.1"/>
</dbReference>
<dbReference type="PANTHER" id="PTHR22946:SF9">
    <property type="entry name" value="POLYKETIDE TRANSFERASE AF380"/>
    <property type="match status" value="1"/>
</dbReference>
<dbReference type="AlphaFoldDB" id="A0A916UBJ4"/>
<reference evidence="3" key="1">
    <citation type="journal article" date="2014" name="Int. J. Syst. Evol. Microbiol.">
        <title>Complete genome sequence of Corynebacterium casei LMG S-19264T (=DSM 44701T), isolated from a smear-ripened cheese.</title>
        <authorList>
            <consortium name="US DOE Joint Genome Institute (JGI-PGF)"/>
            <person name="Walter F."/>
            <person name="Albersmeier A."/>
            <person name="Kalinowski J."/>
            <person name="Ruckert C."/>
        </authorList>
    </citation>
    <scope>NUCLEOTIDE SEQUENCE</scope>
    <source>
        <strain evidence="3">CGMCC 1.10998</strain>
    </source>
</reference>
<sequence>MLNPLPLLFRPALSLACLGICILACIAPASVFAQVARMEIHTFPSMTLSDQEFLTGSKDGKAVTLAGELRLPRAGSDRLAAVVILHGSGGINGGITDWAQDLNAMGVATFVIDSFTARGITNTFNDQAQLGRLAMTIDAYRALDLLARHPRIDPARIALMGFSRGGQPALYASLKRFQKMHSTAGLEFAAYMPFYAACGTSYLEDEGVAGKPIRLFHGVADDYAPIAACRSYTARLQAAGKDVVLTEYAGAGHVFDWQALKKPVKLEKAQRTGQCVLAEAQDGVIINAKTKQAFSYADPCVDLGPTIAYDEKASNEARRDVKNFVTAVLKP</sequence>
<dbReference type="EMBL" id="BMED01000001">
    <property type="protein sequence ID" value="GGC65779.1"/>
    <property type="molecule type" value="Genomic_DNA"/>
</dbReference>
<dbReference type="InterPro" id="IPR002925">
    <property type="entry name" value="Dienelactn_hydro"/>
</dbReference>
<evidence type="ECO:0000313" key="3">
    <source>
        <dbReference type="EMBL" id="GGC65779.1"/>
    </source>
</evidence>